<name>A0AA38F3I2_TAXCH</name>
<reference evidence="2 3" key="1">
    <citation type="journal article" date="2021" name="Nat. Plants">
        <title>The Taxus genome provides insights into paclitaxel biosynthesis.</title>
        <authorList>
            <person name="Xiong X."/>
            <person name="Gou J."/>
            <person name="Liao Q."/>
            <person name="Li Y."/>
            <person name="Zhou Q."/>
            <person name="Bi G."/>
            <person name="Li C."/>
            <person name="Du R."/>
            <person name="Wang X."/>
            <person name="Sun T."/>
            <person name="Guo L."/>
            <person name="Liang H."/>
            <person name="Lu P."/>
            <person name="Wu Y."/>
            <person name="Zhang Z."/>
            <person name="Ro D.K."/>
            <person name="Shang Y."/>
            <person name="Huang S."/>
            <person name="Yan J."/>
        </authorList>
    </citation>
    <scope>NUCLEOTIDE SEQUENCE [LARGE SCALE GENOMIC DNA]</scope>
    <source>
        <strain evidence="2">Ta-2019</strain>
    </source>
</reference>
<feature type="compositionally biased region" description="Polar residues" evidence="1">
    <location>
        <begin position="10"/>
        <end position="21"/>
    </location>
</feature>
<protein>
    <submittedName>
        <fullName evidence="2">Uncharacterized protein</fullName>
    </submittedName>
</protein>
<gene>
    <name evidence="2" type="ORF">KI387_041788</name>
</gene>
<dbReference type="AlphaFoldDB" id="A0AA38F3I2"/>
<evidence type="ECO:0000313" key="2">
    <source>
        <dbReference type="EMBL" id="KAH9291129.1"/>
    </source>
</evidence>
<feature type="non-terminal residue" evidence="2">
    <location>
        <position position="1"/>
    </location>
</feature>
<feature type="non-terminal residue" evidence="2">
    <location>
        <position position="97"/>
    </location>
</feature>
<comment type="caution">
    <text evidence="2">The sequence shown here is derived from an EMBL/GenBank/DDBJ whole genome shotgun (WGS) entry which is preliminary data.</text>
</comment>
<organism evidence="2 3">
    <name type="scientific">Taxus chinensis</name>
    <name type="common">Chinese yew</name>
    <name type="synonym">Taxus wallichiana var. chinensis</name>
    <dbReference type="NCBI Taxonomy" id="29808"/>
    <lineage>
        <taxon>Eukaryota</taxon>
        <taxon>Viridiplantae</taxon>
        <taxon>Streptophyta</taxon>
        <taxon>Embryophyta</taxon>
        <taxon>Tracheophyta</taxon>
        <taxon>Spermatophyta</taxon>
        <taxon>Pinopsida</taxon>
        <taxon>Pinidae</taxon>
        <taxon>Conifers II</taxon>
        <taxon>Cupressales</taxon>
        <taxon>Taxaceae</taxon>
        <taxon>Taxus</taxon>
    </lineage>
</organism>
<proteinExistence type="predicted"/>
<sequence>QSYHRVVPSLSINGSPPSGSVLQPGANRFPGLTRPIYIEEREASSFRLFDAPPYALGVASVSGPVYEWSQGGILARPIPIIPYRHIESKQSAGRADS</sequence>
<dbReference type="EMBL" id="JAHRHJ020003811">
    <property type="protein sequence ID" value="KAH9291129.1"/>
    <property type="molecule type" value="Genomic_DNA"/>
</dbReference>
<feature type="region of interest" description="Disordered" evidence="1">
    <location>
        <begin position="1"/>
        <end position="26"/>
    </location>
</feature>
<accession>A0AA38F3I2</accession>
<evidence type="ECO:0000313" key="3">
    <source>
        <dbReference type="Proteomes" id="UP000824469"/>
    </source>
</evidence>
<keyword evidence="3" id="KW-1185">Reference proteome</keyword>
<dbReference type="Proteomes" id="UP000824469">
    <property type="component" value="Unassembled WGS sequence"/>
</dbReference>
<evidence type="ECO:0000256" key="1">
    <source>
        <dbReference type="SAM" id="MobiDB-lite"/>
    </source>
</evidence>